<sequence>MKATFFTVSALIAAAFAAPAPVLDRRAEFDISIQLFDDFSGRFSTDIVPSDGYVRKFKTFANIALLNRVFTIGASSAQIQTPVPGVQCTLYNITGLGTVQLNERKNFIDFIPGNNGVVDVTEGAVSCIVKKST</sequence>
<proteinExistence type="predicted"/>
<reference evidence="2" key="1">
    <citation type="journal article" date="2021" name="Nat. Commun.">
        <title>Genetic determinants of endophytism in the Arabidopsis root mycobiome.</title>
        <authorList>
            <person name="Mesny F."/>
            <person name="Miyauchi S."/>
            <person name="Thiergart T."/>
            <person name="Pickel B."/>
            <person name="Atanasova L."/>
            <person name="Karlsson M."/>
            <person name="Huettel B."/>
            <person name="Barry K.W."/>
            <person name="Haridas S."/>
            <person name="Chen C."/>
            <person name="Bauer D."/>
            <person name="Andreopoulos W."/>
            <person name="Pangilinan J."/>
            <person name="LaButti K."/>
            <person name="Riley R."/>
            <person name="Lipzen A."/>
            <person name="Clum A."/>
            <person name="Drula E."/>
            <person name="Henrissat B."/>
            <person name="Kohler A."/>
            <person name="Grigoriev I.V."/>
            <person name="Martin F.M."/>
            <person name="Hacquard S."/>
        </authorList>
    </citation>
    <scope>NUCLEOTIDE SEQUENCE</scope>
    <source>
        <strain evidence="2">MPI-CAGE-CH-0243</strain>
    </source>
</reference>
<gene>
    <name evidence="2" type="ORF">B0J11DRAFT_523336</name>
</gene>
<keyword evidence="3" id="KW-1185">Reference proteome</keyword>
<dbReference type="Proteomes" id="UP000700596">
    <property type="component" value="Unassembled WGS sequence"/>
</dbReference>
<evidence type="ECO:0000313" key="2">
    <source>
        <dbReference type="EMBL" id="KAH7130517.1"/>
    </source>
</evidence>
<protein>
    <submittedName>
        <fullName evidence="2">Uncharacterized protein</fullName>
    </submittedName>
</protein>
<feature type="chain" id="PRO_5040236017" evidence="1">
    <location>
        <begin position="18"/>
        <end position="133"/>
    </location>
</feature>
<dbReference type="AlphaFoldDB" id="A0A9P9IRI3"/>
<name>A0A9P9IRI3_9PLEO</name>
<comment type="caution">
    <text evidence="2">The sequence shown here is derived from an EMBL/GenBank/DDBJ whole genome shotgun (WGS) entry which is preliminary data.</text>
</comment>
<dbReference type="EMBL" id="JAGMWT010000004">
    <property type="protein sequence ID" value="KAH7130517.1"/>
    <property type="molecule type" value="Genomic_DNA"/>
</dbReference>
<evidence type="ECO:0000313" key="3">
    <source>
        <dbReference type="Proteomes" id="UP000700596"/>
    </source>
</evidence>
<feature type="signal peptide" evidence="1">
    <location>
        <begin position="1"/>
        <end position="17"/>
    </location>
</feature>
<organism evidence="2 3">
    <name type="scientific">Dendryphion nanum</name>
    <dbReference type="NCBI Taxonomy" id="256645"/>
    <lineage>
        <taxon>Eukaryota</taxon>
        <taxon>Fungi</taxon>
        <taxon>Dikarya</taxon>
        <taxon>Ascomycota</taxon>
        <taxon>Pezizomycotina</taxon>
        <taxon>Dothideomycetes</taxon>
        <taxon>Pleosporomycetidae</taxon>
        <taxon>Pleosporales</taxon>
        <taxon>Torulaceae</taxon>
        <taxon>Dendryphion</taxon>
    </lineage>
</organism>
<keyword evidence="1" id="KW-0732">Signal</keyword>
<accession>A0A9P9IRI3</accession>
<evidence type="ECO:0000256" key="1">
    <source>
        <dbReference type="SAM" id="SignalP"/>
    </source>
</evidence>